<evidence type="ECO:0000313" key="1">
    <source>
        <dbReference type="EMBL" id="KAL3745252.1"/>
    </source>
</evidence>
<dbReference type="Proteomes" id="UP001634007">
    <property type="component" value="Unassembled WGS sequence"/>
</dbReference>
<organism evidence="1 2">
    <name type="scientific">Eucalyptus globulus</name>
    <name type="common">Tasmanian blue gum</name>
    <dbReference type="NCBI Taxonomy" id="34317"/>
    <lineage>
        <taxon>Eukaryota</taxon>
        <taxon>Viridiplantae</taxon>
        <taxon>Streptophyta</taxon>
        <taxon>Embryophyta</taxon>
        <taxon>Tracheophyta</taxon>
        <taxon>Spermatophyta</taxon>
        <taxon>Magnoliopsida</taxon>
        <taxon>eudicotyledons</taxon>
        <taxon>Gunneridae</taxon>
        <taxon>Pentapetalae</taxon>
        <taxon>rosids</taxon>
        <taxon>malvids</taxon>
        <taxon>Myrtales</taxon>
        <taxon>Myrtaceae</taxon>
        <taxon>Myrtoideae</taxon>
        <taxon>Eucalypteae</taxon>
        <taxon>Eucalyptus</taxon>
    </lineage>
</organism>
<gene>
    <name evidence="1" type="ORF">ACJRO7_014373</name>
</gene>
<comment type="caution">
    <text evidence="1">The sequence shown here is derived from an EMBL/GenBank/DDBJ whole genome shotgun (WGS) entry which is preliminary data.</text>
</comment>
<dbReference type="EMBL" id="JBJKBG010000003">
    <property type="protein sequence ID" value="KAL3745252.1"/>
    <property type="molecule type" value="Genomic_DNA"/>
</dbReference>
<sequence>MEFALRTCPPSPRSITRETLCGFVRDVEETSSPMCYRSSSWEMDFWASLDKAGCPGSSFGVDYAEATVEWLPYAIFGELGMTCCIIKLLLLLTLG</sequence>
<evidence type="ECO:0000313" key="2">
    <source>
        <dbReference type="Proteomes" id="UP001634007"/>
    </source>
</evidence>
<name>A0ABD3L5Z4_EUCGL</name>
<protein>
    <submittedName>
        <fullName evidence="1">Uncharacterized protein</fullName>
    </submittedName>
</protein>
<reference evidence="1 2" key="1">
    <citation type="submission" date="2024-11" db="EMBL/GenBank/DDBJ databases">
        <title>Chromosome-level genome assembly of Eucalyptus globulus Labill. provides insights into its genome evolution.</title>
        <authorList>
            <person name="Li X."/>
        </authorList>
    </citation>
    <scope>NUCLEOTIDE SEQUENCE [LARGE SCALE GENOMIC DNA]</scope>
    <source>
        <strain evidence="1">CL2024</strain>
        <tissue evidence="1">Fresh tender leaves</tissue>
    </source>
</reference>
<keyword evidence="2" id="KW-1185">Reference proteome</keyword>
<dbReference type="AlphaFoldDB" id="A0ABD3L5Z4"/>
<proteinExistence type="predicted"/>
<accession>A0ABD3L5Z4</accession>